<evidence type="ECO:0000313" key="1">
    <source>
        <dbReference type="EMBL" id="KIX97336.1"/>
    </source>
</evidence>
<keyword evidence="2" id="KW-1185">Reference proteome</keyword>
<dbReference type="Pfam" id="PF00378">
    <property type="entry name" value="ECH_1"/>
    <property type="match status" value="1"/>
</dbReference>
<proteinExistence type="predicted"/>
<dbReference type="GeneID" id="27712534"/>
<dbReference type="AlphaFoldDB" id="A0A0D2IJT7"/>
<dbReference type="PANTHER" id="PTHR43459:SF1">
    <property type="entry name" value="EG:BACN32G11.4 PROTEIN"/>
    <property type="match status" value="1"/>
</dbReference>
<reference evidence="1 2" key="1">
    <citation type="submission" date="2015-01" db="EMBL/GenBank/DDBJ databases">
        <title>The Genome Sequence of Fonsecaea multimorphosa CBS 102226.</title>
        <authorList>
            <consortium name="The Broad Institute Genomics Platform"/>
            <person name="Cuomo C."/>
            <person name="de Hoog S."/>
            <person name="Gorbushina A."/>
            <person name="Stielow B."/>
            <person name="Teixiera M."/>
            <person name="Abouelleil A."/>
            <person name="Chapman S.B."/>
            <person name="Priest M."/>
            <person name="Young S.K."/>
            <person name="Wortman J."/>
            <person name="Nusbaum C."/>
            <person name="Birren B."/>
        </authorList>
    </citation>
    <scope>NUCLEOTIDE SEQUENCE [LARGE SCALE GENOMIC DNA]</scope>
    <source>
        <strain evidence="1 2">CBS 102226</strain>
    </source>
</reference>
<protein>
    <recommendedName>
        <fullName evidence="3">Enoyl-CoA hydratase</fullName>
    </recommendedName>
</protein>
<dbReference type="InterPro" id="IPR001753">
    <property type="entry name" value="Enoyl-CoA_hydra/iso"/>
</dbReference>
<name>A0A0D2IJT7_9EURO</name>
<evidence type="ECO:0008006" key="3">
    <source>
        <dbReference type="Google" id="ProtNLM"/>
    </source>
</evidence>
<organism evidence="1 2">
    <name type="scientific">Fonsecaea multimorphosa CBS 102226</name>
    <dbReference type="NCBI Taxonomy" id="1442371"/>
    <lineage>
        <taxon>Eukaryota</taxon>
        <taxon>Fungi</taxon>
        <taxon>Dikarya</taxon>
        <taxon>Ascomycota</taxon>
        <taxon>Pezizomycotina</taxon>
        <taxon>Eurotiomycetes</taxon>
        <taxon>Chaetothyriomycetidae</taxon>
        <taxon>Chaetothyriales</taxon>
        <taxon>Herpotrichiellaceae</taxon>
        <taxon>Fonsecaea</taxon>
    </lineage>
</organism>
<dbReference type="Proteomes" id="UP000053411">
    <property type="component" value="Unassembled WGS sequence"/>
</dbReference>
<accession>A0A0D2IJT7</accession>
<evidence type="ECO:0000313" key="2">
    <source>
        <dbReference type="Proteomes" id="UP000053411"/>
    </source>
</evidence>
<dbReference type="PANTHER" id="PTHR43459">
    <property type="entry name" value="ENOYL-COA HYDRATASE"/>
    <property type="match status" value="1"/>
</dbReference>
<dbReference type="CDD" id="cd06558">
    <property type="entry name" value="crotonase-like"/>
    <property type="match status" value="1"/>
</dbReference>
<dbReference type="RefSeq" id="XP_016631459.1">
    <property type="nucleotide sequence ID" value="XM_016777288.1"/>
</dbReference>
<dbReference type="EMBL" id="KN848074">
    <property type="protein sequence ID" value="KIX97336.1"/>
    <property type="molecule type" value="Genomic_DNA"/>
</dbReference>
<gene>
    <name evidence="1" type="ORF">Z520_06788</name>
</gene>
<dbReference type="STRING" id="1442371.A0A0D2IJT7"/>
<dbReference type="InterPro" id="IPR029045">
    <property type="entry name" value="ClpP/crotonase-like_dom_sf"/>
</dbReference>
<dbReference type="OrthoDB" id="448450at2759"/>
<dbReference type="SUPFAM" id="SSF52096">
    <property type="entry name" value="ClpP/crotonase"/>
    <property type="match status" value="1"/>
</dbReference>
<dbReference type="Gene3D" id="3.90.226.10">
    <property type="entry name" value="2-enoyl-CoA Hydratase, Chain A, domain 1"/>
    <property type="match status" value="1"/>
</dbReference>
<dbReference type="VEuPathDB" id="FungiDB:Z520_06788"/>
<sequence length="268" mass="30057">MTKFDEYKDRYTYYHLERTEDGILTIRFHTQGKDIIWGPKPDEELGKLYADVANDVDNKVVILTGSGSTFIHYEDLASEANFLPASEWGTHYHPFVLRLPHNHIDIDCPMIAAVNGPATVHAEQALLCDIVLASETAAFGDQPHFPNGLVPGDGVQVVWPMLIGMNRARYLMYTGQILDAREAKDWGLVNEVLPPAELLPRAHELARQLLQVPELTRRLTRRTFGAVIKEQLNTALPYGAALEGLAAAHYWPQTYKHARLPPSAQLPD</sequence>